<reference evidence="7" key="1">
    <citation type="submission" date="2020-04" db="EMBL/GenBank/DDBJ databases">
        <authorList>
            <person name="Zhang T."/>
        </authorList>
    </citation>
    <scope>NUCLEOTIDE SEQUENCE</scope>
    <source>
        <strain evidence="7">HKST-UBA02</strain>
    </source>
</reference>
<evidence type="ECO:0000256" key="2">
    <source>
        <dbReference type="ARBA" id="ARBA00022475"/>
    </source>
</evidence>
<gene>
    <name evidence="7" type="ORF">KDA27_15675</name>
</gene>
<keyword evidence="3 6" id="KW-0812">Transmembrane</keyword>
<dbReference type="EMBL" id="JAGQHS010000089">
    <property type="protein sequence ID" value="MCA9757245.1"/>
    <property type="molecule type" value="Genomic_DNA"/>
</dbReference>
<keyword evidence="5 6" id="KW-0472">Membrane</keyword>
<dbReference type="PANTHER" id="PTHR30294:SF29">
    <property type="entry name" value="MULTIDRUG ABC TRANSPORTER PERMEASE YBHS-RELATED"/>
    <property type="match status" value="1"/>
</dbReference>
<feature type="transmembrane region" description="Helical" evidence="6">
    <location>
        <begin position="119"/>
        <end position="147"/>
    </location>
</feature>
<keyword evidence="2" id="KW-1003">Cell membrane</keyword>
<dbReference type="GO" id="GO:0140359">
    <property type="term" value="F:ABC-type transporter activity"/>
    <property type="evidence" value="ECO:0007669"/>
    <property type="project" value="InterPro"/>
</dbReference>
<evidence type="ECO:0000313" key="7">
    <source>
        <dbReference type="EMBL" id="MCA9757245.1"/>
    </source>
</evidence>
<evidence type="ECO:0000256" key="5">
    <source>
        <dbReference type="ARBA" id="ARBA00023136"/>
    </source>
</evidence>
<evidence type="ECO:0000256" key="1">
    <source>
        <dbReference type="ARBA" id="ARBA00004651"/>
    </source>
</evidence>
<dbReference type="Pfam" id="PF12679">
    <property type="entry name" value="ABC2_membrane_2"/>
    <property type="match status" value="1"/>
</dbReference>
<name>A0A956NGZ4_UNCEI</name>
<dbReference type="Proteomes" id="UP000739538">
    <property type="component" value="Unassembled WGS sequence"/>
</dbReference>
<feature type="transmembrane region" description="Helical" evidence="6">
    <location>
        <begin position="79"/>
        <end position="98"/>
    </location>
</feature>
<proteinExistence type="predicted"/>
<feature type="transmembrane region" description="Helical" evidence="6">
    <location>
        <begin position="235"/>
        <end position="256"/>
    </location>
</feature>
<comment type="subcellular location">
    <subcellularLocation>
        <location evidence="1">Cell membrane</location>
        <topology evidence="1">Multi-pass membrane protein</topology>
    </subcellularLocation>
</comment>
<evidence type="ECO:0000256" key="4">
    <source>
        <dbReference type="ARBA" id="ARBA00022989"/>
    </source>
</evidence>
<keyword evidence="4 6" id="KW-1133">Transmembrane helix</keyword>
<feature type="transmembrane region" description="Helical" evidence="6">
    <location>
        <begin position="16"/>
        <end position="38"/>
    </location>
</feature>
<evidence type="ECO:0000256" key="3">
    <source>
        <dbReference type="ARBA" id="ARBA00022692"/>
    </source>
</evidence>
<dbReference type="InterPro" id="IPR051449">
    <property type="entry name" value="ABC-2_transporter_component"/>
</dbReference>
<protein>
    <submittedName>
        <fullName evidence="7">ABC transporter permease subunit</fullName>
    </submittedName>
</protein>
<sequence length="263" mass="28240">MNLGRSYKIAVREARGLLWSTGGGLIVGTFWAATGLIFTLNLFQFERGIRLAAQQASKLQSGPAGVHINDWVVSQTFDLTGGVLFIFFIPLLTMRAFAEERRTGNLELLMSQPLAGSELLIGKLAGSVLALVSCLSIFLVYGVVLGIVSTPDWTATLVGALGLVLLGILFTSIGTLLSVLTRSPIEAAVLTLGLLLLIVTGPAMMSNGPEWVRGMAEFLSVEGRFRDFSHGVFDLSHVAFFLGSSLLLWAASLRGLDIVRWQG</sequence>
<dbReference type="PANTHER" id="PTHR30294">
    <property type="entry name" value="MEMBRANE COMPONENT OF ABC TRANSPORTER YHHJ-RELATED"/>
    <property type="match status" value="1"/>
</dbReference>
<organism evidence="7 8">
    <name type="scientific">Eiseniibacteriota bacterium</name>
    <dbReference type="NCBI Taxonomy" id="2212470"/>
    <lineage>
        <taxon>Bacteria</taxon>
        <taxon>Candidatus Eiseniibacteriota</taxon>
    </lineage>
</organism>
<reference evidence="7" key="2">
    <citation type="journal article" date="2021" name="Microbiome">
        <title>Successional dynamics and alternative stable states in a saline activated sludge microbial community over 9 years.</title>
        <authorList>
            <person name="Wang Y."/>
            <person name="Ye J."/>
            <person name="Ju F."/>
            <person name="Liu L."/>
            <person name="Boyd J.A."/>
            <person name="Deng Y."/>
            <person name="Parks D.H."/>
            <person name="Jiang X."/>
            <person name="Yin X."/>
            <person name="Woodcroft B.J."/>
            <person name="Tyson G.W."/>
            <person name="Hugenholtz P."/>
            <person name="Polz M.F."/>
            <person name="Zhang T."/>
        </authorList>
    </citation>
    <scope>NUCLEOTIDE SEQUENCE</scope>
    <source>
        <strain evidence="7">HKST-UBA02</strain>
    </source>
</reference>
<comment type="caution">
    <text evidence="7">The sequence shown here is derived from an EMBL/GenBank/DDBJ whole genome shotgun (WGS) entry which is preliminary data.</text>
</comment>
<feature type="transmembrane region" description="Helical" evidence="6">
    <location>
        <begin position="187"/>
        <end position="205"/>
    </location>
</feature>
<feature type="transmembrane region" description="Helical" evidence="6">
    <location>
        <begin position="153"/>
        <end position="180"/>
    </location>
</feature>
<evidence type="ECO:0000313" key="8">
    <source>
        <dbReference type="Proteomes" id="UP000739538"/>
    </source>
</evidence>
<dbReference type="AlphaFoldDB" id="A0A956NGZ4"/>
<dbReference type="GO" id="GO:0005886">
    <property type="term" value="C:plasma membrane"/>
    <property type="evidence" value="ECO:0007669"/>
    <property type="project" value="UniProtKB-SubCell"/>
</dbReference>
<evidence type="ECO:0000256" key="6">
    <source>
        <dbReference type="SAM" id="Phobius"/>
    </source>
</evidence>
<accession>A0A956NGZ4</accession>